<evidence type="ECO:0000313" key="2">
    <source>
        <dbReference type="Proteomes" id="UP000079169"/>
    </source>
</evidence>
<dbReference type="Proteomes" id="UP000079169">
    <property type="component" value="Unplaced"/>
</dbReference>
<dbReference type="AlphaFoldDB" id="A0A1S4EEN3"/>
<organism evidence="2 3">
    <name type="scientific">Diaphorina citri</name>
    <name type="common">Asian citrus psyllid</name>
    <dbReference type="NCBI Taxonomy" id="121845"/>
    <lineage>
        <taxon>Eukaryota</taxon>
        <taxon>Metazoa</taxon>
        <taxon>Ecdysozoa</taxon>
        <taxon>Arthropoda</taxon>
        <taxon>Hexapoda</taxon>
        <taxon>Insecta</taxon>
        <taxon>Pterygota</taxon>
        <taxon>Neoptera</taxon>
        <taxon>Paraneoptera</taxon>
        <taxon>Hemiptera</taxon>
        <taxon>Sternorrhyncha</taxon>
        <taxon>Psylloidea</taxon>
        <taxon>Psyllidae</taxon>
        <taxon>Diaphorininae</taxon>
        <taxon>Diaphorina</taxon>
    </lineage>
</organism>
<feature type="region of interest" description="Disordered" evidence="1">
    <location>
        <begin position="32"/>
        <end position="57"/>
    </location>
</feature>
<name>A0A1S4EEN3_DIACI</name>
<proteinExistence type="predicted"/>
<evidence type="ECO:0000313" key="3">
    <source>
        <dbReference type="RefSeq" id="XP_017300630.1"/>
    </source>
</evidence>
<dbReference type="KEGG" id="dci:103511838"/>
<protein>
    <submittedName>
        <fullName evidence="3">Uncharacterized protein LOC103511838</fullName>
    </submittedName>
</protein>
<evidence type="ECO:0000256" key="1">
    <source>
        <dbReference type="SAM" id="MobiDB-lite"/>
    </source>
</evidence>
<dbReference type="PaxDb" id="121845-A0A1S4EEN3"/>
<accession>A0A1S4EEN3</accession>
<reference evidence="3" key="1">
    <citation type="submission" date="2025-08" db="UniProtKB">
        <authorList>
            <consortium name="RefSeq"/>
        </authorList>
    </citation>
    <scope>IDENTIFICATION</scope>
</reference>
<gene>
    <name evidence="3" type="primary">LOC103511838</name>
</gene>
<keyword evidence="2" id="KW-1185">Reference proteome</keyword>
<sequence>MNDEELEMLRKWRKDFDQRELTRNKPMYGGRNRMFRDIFSEDPPPSHPSQDTSSLTTSLSDLSLSGIDINILKYKDAIFESVTCWTDDSTDEEDNRSIDNSNRLFDDAINRSDEEQVEADTLRDLYVLSGMWCLCCSMSIS</sequence>
<dbReference type="RefSeq" id="XP_017300630.1">
    <property type="nucleotide sequence ID" value="XM_017445141.2"/>
</dbReference>
<dbReference type="GeneID" id="103511838"/>